<dbReference type="AlphaFoldDB" id="A0A8X6GTG5"/>
<gene>
    <name evidence="1" type="ORF">TNCT_331611</name>
</gene>
<name>A0A8X6GTG5_TRICU</name>
<dbReference type="Proteomes" id="UP000887116">
    <property type="component" value="Unassembled WGS sequence"/>
</dbReference>
<evidence type="ECO:0000313" key="2">
    <source>
        <dbReference type="Proteomes" id="UP000887116"/>
    </source>
</evidence>
<protein>
    <submittedName>
        <fullName evidence="1">Uncharacterized protein</fullName>
    </submittedName>
</protein>
<proteinExistence type="predicted"/>
<sequence>MSAVSAVDVMSAVSASDRVSLDSIDVLPRDLDNGGKEAVADAVWGHPEEAIVDDVNDRVPIVKLLCSRKFCSSSVFCSIFYSRTNHGSLILQPLCSFLFLLFQPQHKRIEVPQKSVAIQFCEFYYLRTLSMLFSKS</sequence>
<dbReference type="EMBL" id="BMAO01006726">
    <property type="protein sequence ID" value="GFR10903.1"/>
    <property type="molecule type" value="Genomic_DNA"/>
</dbReference>
<evidence type="ECO:0000313" key="1">
    <source>
        <dbReference type="EMBL" id="GFR10903.1"/>
    </source>
</evidence>
<reference evidence="1" key="1">
    <citation type="submission" date="2020-07" db="EMBL/GenBank/DDBJ databases">
        <title>Multicomponent nature underlies the extraordinary mechanical properties of spider dragline silk.</title>
        <authorList>
            <person name="Kono N."/>
            <person name="Nakamura H."/>
            <person name="Mori M."/>
            <person name="Yoshida Y."/>
            <person name="Ohtoshi R."/>
            <person name="Malay A.D."/>
            <person name="Moran D.A.P."/>
            <person name="Tomita M."/>
            <person name="Numata K."/>
            <person name="Arakawa K."/>
        </authorList>
    </citation>
    <scope>NUCLEOTIDE SEQUENCE</scope>
</reference>
<accession>A0A8X6GTG5</accession>
<organism evidence="1 2">
    <name type="scientific">Trichonephila clavata</name>
    <name type="common">Joro spider</name>
    <name type="synonym">Nephila clavata</name>
    <dbReference type="NCBI Taxonomy" id="2740835"/>
    <lineage>
        <taxon>Eukaryota</taxon>
        <taxon>Metazoa</taxon>
        <taxon>Ecdysozoa</taxon>
        <taxon>Arthropoda</taxon>
        <taxon>Chelicerata</taxon>
        <taxon>Arachnida</taxon>
        <taxon>Araneae</taxon>
        <taxon>Araneomorphae</taxon>
        <taxon>Entelegynae</taxon>
        <taxon>Araneoidea</taxon>
        <taxon>Nephilidae</taxon>
        <taxon>Trichonephila</taxon>
    </lineage>
</organism>
<comment type="caution">
    <text evidence="1">The sequence shown here is derived from an EMBL/GenBank/DDBJ whole genome shotgun (WGS) entry which is preliminary data.</text>
</comment>
<keyword evidence="2" id="KW-1185">Reference proteome</keyword>